<feature type="compositionally biased region" description="Polar residues" evidence="2">
    <location>
        <begin position="177"/>
        <end position="186"/>
    </location>
</feature>
<dbReference type="Proteomes" id="UP000821866">
    <property type="component" value="Chromosome 6"/>
</dbReference>
<proteinExistence type="predicted"/>
<reference evidence="3" key="2">
    <citation type="submission" date="2021-09" db="EMBL/GenBank/DDBJ databases">
        <authorList>
            <person name="Jia N."/>
            <person name="Wang J."/>
            <person name="Shi W."/>
            <person name="Du L."/>
            <person name="Sun Y."/>
            <person name="Zhan W."/>
            <person name="Jiang J."/>
            <person name="Wang Q."/>
            <person name="Zhang B."/>
            <person name="Ji P."/>
            <person name="Sakyi L.B."/>
            <person name="Cui X."/>
            <person name="Yuan T."/>
            <person name="Jiang B."/>
            <person name="Yang W."/>
            <person name="Lam T.T.-Y."/>
            <person name="Chang Q."/>
            <person name="Ding S."/>
            <person name="Wang X."/>
            <person name="Zhu J."/>
            <person name="Ruan X."/>
            <person name="Zhao L."/>
            <person name="Wei J."/>
            <person name="Que T."/>
            <person name="Du C."/>
            <person name="Cheng J."/>
            <person name="Dai P."/>
            <person name="Han X."/>
            <person name="Huang E."/>
            <person name="Gao Y."/>
            <person name="Liu J."/>
            <person name="Shao H."/>
            <person name="Ye R."/>
            <person name="Li L."/>
            <person name="Wei W."/>
            <person name="Wang X."/>
            <person name="Wang C."/>
            <person name="Huo Q."/>
            <person name="Li W."/>
            <person name="Guo W."/>
            <person name="Chen H."/>
            <person name="Chen S."/>
            <person name="Zhou L."/>
            <person name="Zhou L."/>
            <person name="Ni X."/>
            <person name="Tian J."/>
            <person name="Zhou Y."/>
            <person name="Sheng Y."/>
            <person name="Liu T."/>
            <person name="Pan Y."/>
            <person name="Xia L."/>
            <person name="Li J."/>
            <person name="Zhao F."/>
            <person name="Cao W."/>
        </authorList>
    </citation>
    <scope>NUCLEOTIDE SEQUENCE</scope>
    <source>
        <strain evidence="3">Rmic-2018</strain>
        <tissue evidence="3">Larvae</tissue>
    </source>
</reference>
<feature type="compositionally biased region" description="Basic and acidic residues" evidence="2">
    <location>
        <begin position="146"/>
        <end position="163"/>
    </location>
</feature>
<protein>
    <submittedName>
        <fullName evidence="3">Uncharacterized protein</fullName>
    </submittedName>
</protein>
<dbReference type="InterPro" id="IPR036514">
    <property type="entry name" value="SGNH_hydro_sf"/>
</dbReference>
<name>A0A9J6DMT4_RHIMP</name>
<dbReference type="AlphaFoldDB" id="A0A9J6DMT4"/>
<feature type="region of interest" description="Disordered" evidence="2">
    <location>
        <begin position="205"/>
        <end position="272"/>
    </location>
</feature>
<keyword evidence="4" id="KW-1185">Reference proteome</keyword>
<feature type="coiled-coil region" evidence="1">
    <location>
        <begin position="86"/>
        <end position="113"/>
    </location>
</feature>
<organism evidence="3 4">
    <name type="scientific">Rhipicephalus microplus</name>
    <name type="common">Cattle tick</name>
    <name type="synonym">Boophilus microplus</name>
    <dbReference type="NCBI Taxonomy" id="6941"/>
    <lineage>
        <taxon>Eukaryota</taxon>
        <taxon>Metazoa</taxon>
        <taxon>Ecdysozoa</taxon>
        <taxon>Arthropoda</taxon>
        <taxon>Chelicerata</taxon>
        <taxon>Arachnida</taxon>
        <taxon>Acari</taxon>
        <taxon>Parasitiformes</taxon>
        <taxon>Ixodida</taxon>
        <taxon>Ixodoidea</taxon>
        <taxon>Ixodidae</taxon>
        <taxon>Rhipicephalinae</taxon>
        <taxon>Rhipicephalus</taxon>
        <taxon>Boophilus</taxon>
    </lineage>
</organism>
<feature type="compositionally biased region" description="Polar residues" evidence="2">
    <location>
        <begin position="210"/>
        <end position="219"/>
    </location>
</feature>
<dbReference type="EMBL" id="JABSTU010000008">
    <property type="protein sequence ID" value="KAH8023224.1"/>
    <property type="molecule type" value="Genomic_DNA"/>
</dbReference>
<dbReference type="VEuPathDB" id="VectorBase:LOC119187798"/>
<evidence type="ECO:0000313" key="3">
    <source>
        <dbReference type="EMBL" id="KAH8023224.1"/>
    </source>
</evidence>
<gene>
    <name evidence="3" type="ORF">HPB51_011667</name>
</gene>
<dbReference type="Gene3D" id="3.40.50.1110">
    <property type="entry name" value="SGNH hydrolase"/>
    <property type="match status" value="1"/>
</dbReference>
<dbReference type="SUPFAM" id="SSF52266">
    <property type="entry name" value="SGNH hydrolase"/>
    <property type="match status" value="1"/>
</dbReference>
<evidence type="ECO:0000313" key="4">
    <source>
        <dbReference type="Proteomes" id="UP000821866"/>
    </source>
</evidence>
<evidence type="ECO:0000256" key="2">
    <source>
        <dbReference type="SAM" id="MobiDB-lite"/>
    </source>
</evidence>
<accession>A0A9J6DMT4</accession>
<sequence>MKHTKRAKASNGKALGGEELVDWVQCPSCERWLERSDTPFETTQEAEADSSFLCRICERMRVMREQSQLQYKQESERWQLVLDSLAARLEAHIVNSKNEREVLLDKLAEERRLRGALLEQVGAPQRALAIIDAEKTSSHENTSATRRVEVTKSAEDVSDERNAVKAAAVDAGREIDQSQNKPNSDQGLLGGDDRNAVKAAAVDADRVIDQSQNKPNSDQELVGGSPAEAVGSQVKRSKRAQKLLRKERAEDSQAFIPSSRKKTANGPPERPAVLPGAFVYGDGNARRLKRAVLQASARYRGVHCRTKKDATLVETMEAIETATDVWDSTEAIVVLHAGLSDIQDDTSPHDSTEKFKSQITSLKARAKGHLFVVYGVPEVGPKDDTMRIKCELWNQNLRRICSDIGTRVEFVSVTKALQDKMNGTFYSEYVAEQLGQRLGRRLCAFLGLRPSGNYKHRAWRVKPSTSMMTALGQAILQMANPQRRQKRSWHRT</sequence>
<evidence type="ECO:0000256" key="1">
    <source>
        <dbReference type="SAM" id="Coils"/>
    </source>
</evidence>
<comment type="caution">
    <text evidence="3">The sequence shown here is derived from an EMBL/GenBank/DDBJ whole genome shotgun (WGS) entry which is preliminary data.</text>
</comment>
<feature type="region of interest" description="Disordered" evidence="2">
    <location>
        <begin position="132"/>
        <end position="192"/>
    </location>
</feature>
<keyword evidence="1" id="KW-0175">Coiled coil</keyword>
<reference evidence="3" key="1">
    <citation type="journal article" date="2020" name="Cell">
        <title>Large-Scale Comparative Analyses of Tick Genomes Elucidate Their Genetic Diversity and Vector Capacities.</title>
        <authorList>
            <consortium name="Tick Genome and Microbiome Consortium (TIGMIC)"/>
            <person name="Jia N."/>
            <person name="Wang J."/>
            <person name="Shi W."/>
            <person name="Du L."/>
            <person name="Sun Y."/>
            <person name="Zhan W."/>
            <person name="Jiang J.F."/>
            <person name="Wang Q."/>
            <person name="Zhang B."/>
            <person name="Ji P."/>
            <person name="Bell-Sakyi L."/>
            <person name="Cui X.M."/>
            <person name="Yuan T.T."/>
            <person name="Jiang B.G."/>
            <person name="Yang W.F."/>
            <person name="Lam T.T."/>
            <person name="Chang Q.C."/>
            <person name="Ding S.J."/>
            <person name="Wang X.J."/>
            <person name="Zhu J.G."/>
            <person name="Ruan X.D."/>
            <person name="Zhao L."/>
            <person name="Wei J.T."/>
            <person name="Ye R.Z."/>
            <person name="Que T.C."/>
            <person name="Du C.H."/>
            <person name="Zhou Y.H."/>
            <person name="Cheng J.X."/>
            <person name="Dai P.F."/>
            <person name="Guo W.B."/>
            <person name="Han X.H."/>
            <person name="Huang E.J."/>
            <person name="Li L.F."/>
            <person name="Wei W."/>
            <person name="Gao Y.C."/>
            <person name="Liu J.Z."/>
            <person name="Shao H.Z."/>
            <person name="Wang X."/>
            <person name="Wang C.C."/>
            <person name="Yang T.C."/>
            <person name="Huo Q.B."/>
            <person name="Li W."/>
            <person name="Chen H.Y."/>
            <person name="Chen S.E."/>
            <person name="Zhou L.G."/>
            <person name="Ni X.B."/>
            <person name="Tian J.H."/>
            <person name="Sheng Y."/>
            <person name="Liu T."/>
            <person name="Pan Y.S."/>
            <person name="Xia L.Y."/>
            <person name="Li J."/>
            <person name="Zhao F."/>
            <person name="Cao W.C."/>
        </authorList>
    </citation>
    <scope>NUCLEOTIDE SEQUENCE</scope>
    <source>
        <strain evidence="3">Rmic-2018</strain>
    </source>
</reference>